<dbReference type="NCBIfam" id="TIGR01783">
    <property type="entry name" value="TonB-siderophor"/>
    <property type="match status" value="1"/>
</dbReference>
<evidence type="ECO:0000313" key="19">
    <source>
        <dbReference type="Proteomes" id="UP000242469"/>
    </source>
</evidence>
<evidence type="ECO:0000256" key="10">
    <source>
        <dbReference type="ARBA" id="ARBA00023077"/>
    </source>
</evidence>
<feature type="domain" description="TonB-dependent receptor plug" evidence="17">
    <location>
        <begin position="77"/>
        <end position="178"/>
    </location>
</feature>
<dbReference type="PROSITE" id="PS52016">
    <property type="entry name" value="TONB_DEPENDENT_REC_3"/>
    <property type="match status" value="1"/>
</dbReference>
<dbReference type="GO" id="GO:0015344">
    <property type="term" value="F:siderophore uptake transmembrane transporter activity"/>
    <property type="evidence" value="ECO:0007669"/>
    <property type="project" value="TreeGrafter"/>
</dbReference>
<keyword evidence="10 15" id="KW-0798">TonB box</keyword>
<name>A0A1H4F8L6_9GAMM</name>
<evidence type="ECO:0000256" key="1">
    <source>
        <dbReference type="ARBA" id="ARBA00004571"/>
    </source>
</evidence>
<dbReference type="InterPro" id="IPR037066">
    <property type="entry name" value="Plug_dom_sf"/>
</dbReference>
<evidence type="ECO:0000259" key="16">
    <source>
        <dbReference type="Pfam" id="PF00593"/>
    </source>
</evidence>
<dbReference type="GO" id="GO:0038023">
    <property type="term" value="F:signaling receptor activity"/>
    <property type="evidence" value="ECO:0007669"/>
    <property type="project" value="InterPro"/>
</dbReference>
<evidence type="ECO:0000259" key="17">
    <source>
        <dbReference type="Pfam" id="PF07715"/>
    </source>
</evidence>
<dbReference type="Gene3D" id="2.40.170.20">
    <property type="entry name" value="TonB-dependent receptor, beta-barrel domain"/>
    <property type="match status" value="1"/>
</dbReference>
<dbReference type="GO" id="GO:0009279">
    <property type="term" value="C:cell outer membrane"/>
    <property type="evidence" value="ECO:0007669"/>
    <property type="project" value="UniProtKB-SubCell"/>
</dbReference>
<keyword evidence="13 14" id="KW-0998">Cell outer membrane</keyword>
<proteinExistence type="inferred from homology"/>
<gene>
    <name evidence="18" type="ORF">SAMN02745729_11099</name>
</gene>
<evidence type="ECO:0000256" key="9">
    <source>
        <dbReference type="ARBA" id="ARBA00023065"/>
    </source>
</evidence>
<evidence type="ECO:0000256" key="4">
    <source>
        <dbReference type="ARBA" id="ARBA00022452"/>
    </source>
</evidence>
<keyword evidence="12" id="KW-0675">Receptor</keyword>
<dbReference type="Proteomes" id="UP000242469">
    <property type="component" value="Unassembled WGS sequence"/>
</dbReference>
<evidence type="ECO:0000256" key="13">
    <source>
        <dbReference type="ARBA" id="ARBA00023237"/>
    </source>
</evidence>
<sequence length="734" mass="81745">MTHHSNAEILSSQFQPRLSLSCVVAFAGLAVANAVPVYAEDTSHVELMEVITVTSERPRDYVAEEAGIGTKTQTSILETPQSVSVVTRQQIEVQRPSSSSQALRYTAGANSERFGGFGGQLDITRIRGIDADYYLDGLRVISNASTWSTQVDPYTLERIEVLRGPSSFLYGQGTGGGVVNQISRRPQRDSSHEIFIQGGSFDRREIGFDSTGALNDEGTLLYRFTGTGLDSQGQVEDVRHKRVYLAPALTWRPDVNTSWTLLATHSREPDIPDYNSLPAVALGLNGSRFPQVDRRRNYSDMDFQGSSRKQDSISSLFEHTFDNGWTLSSNLRYMYINSDIQRTSIYGFQNRDGNLWLEGTYGLAPSRSHTFQADNNLSGKFDLGPTSHYVLAGVDYARGSINNDSYRMDPVAFNPFDSTNYRPRADPDFTDSMTNWPYNVRQDFNRLGIYLQDQISYDQWRLTLSVRHDWSKLDDESRSYSTEWTKTQQSEKKWSGRAGLNYIFDNGIAPYISYATSFDPVLGNDFHGSAFVPTEASQSELGIKYQPSGSATLLSASVFQLDQTNVKTSDTRHLGFWTQSGKVRSRGFEVQAATEINYGLNLLANYVYLDNTLVRDATYEGKSLTQTPRHSASAWLDYRLPSGPLNGMQLGMGVRYLGSTWGNPANTFKVPAEILVDLAASYDLGLLSPSLNGAVMSVNASNLGNNKYVASCTSDMYCFIGQDRSVTATLSYWW</sequence>
<dbReference type="Pfam" id="PF07715">
    <property type="entry name" value="Plug"/>
    <property type="match status" value="1"/>
</dbReference>
<keyword evidence="9" id="KW-0406">Ion transport</keyword>
<keyword evidence="19" id="KW-1185">Reference proteome</keyword>
<comment type="subcellular location">
    <subcellularLocation>
        <location evidence="1 14">Cell outer membrane</location>
        <topology evidence="1 14">Multi-pass membrane protein</topology>
    </subcellularLocation>
</comment>
<dbReference type="FunFam" id="2.170.130.10:FF:000001">
    <property type="entry name" value="Catecholate siderophore TonB-dependent receptor"/>
    <property type="match status" value="1"/>
</dbReference>
<dbReference type="CDD" id="cd01347">
    <property type="entry name" value="ligand_gated_channel"/>
    <property type="match status" value="1"/>
</dbReference>
<dbReference type="Gene3D" id="2.170.130.10">
    <property type="entry name" value="TonB-dependent receptor, plug domain"/>
    <property type="match status" value="1"/>
</dbReference>
<evidence type="ECO:0000256" key="8">
    <source>
        <dbReference type="ARBA" id="ARBA00023004"/>
    </source>
</evidence>
<evidence type="ECO:0000313" key="18">
    <source>
        <dbReference type="EMBL" id="SEA93654.1"/>
    </source>
</evidence>
<evidence type="ECO:0000256" key="2">
    <source>
        <dbReference type="ARBA" id="ARBA00009810"/>
    </source>
</evidence>
<dbReference type="PANTHER" id="PTHR32552">
    <property type="entry name" value="FERRICHROME IRON RECEPTOR-RELATED"/>
    <property type="match status" value="1"/>
</dbReference>
<comment type="similarity">
    <text evidence="2 14 15">Belongs to the TonB-dependent receptor family.</text>
</comment>
<dbReference type="EMBL" id="FNRJ01000010">
    <property type="protein sequence ID" value="SEA93654.1"/>
    <property type="molecule type" value="Genomic_DNA"/>
</dbReference>
<evidence type="ECO:0000256" key="11">
    <source>
        <dbReference type="ARBA" id="ARBA00023136"/>
    </source>
</evidence>
<feature type="domain" description="TonB-dependent receptor-like beta-barrel" evidence="16">
    <location>
        <begin position="274"/>
        <end position="703"/>
    </location>
</feature>
<evidence type="ECO:0000256" key="6">
    <source>
        <dbReference type="ARBA" id="ARBA00022692"/>
    </source>
</evidence>
<dbReference type="InterPro" id="IPR000531">
    <property type="entry name" value="Beta-barrel_TonB"/>
</dbReference>
<protein>
    <submittedName>
        <fullName evidence="18">Iron complex outermembrane recepter protein</fullName>
    </submittedName>
</protein>
<dbReference type="SUPFAM" id="SSF56935">
    <property type="entry name" value="Porins"/>
    <property type="match status" value="1"/>
</dbReference>
<accession>A0A1H4F8L6</accession>
<evidence type="ECO:0000256" key="14">
    <source>
        <dbReference type="PROSITE-ProRule" id="PRU01360"/>
    </source>
</evidence>
<dbReference type="Pfam" id="PF00593">
    <property type="entry name" value="TonB_dep_Rec_b-barrel"/>
    <property type="match status" value="1"/>
</dbReference>
<evidence type="ECO:0000256" key="15">
    <source>
        <dbReference type="RuleBase" id="RU003357"/>
    </source>
</evidence>
<organism evidence="18 19">
    <name type="scientific">Marinobacterium iners DSM 11526</name>
    <dbReference type="NCBI Taxonomy" id="1122198"/>
    <lineage>
        <taxon>Bacteria</taxon>
        <taxon>Pseudomonadati</taxon>
        <taxon>Pseudomonadota</taxon>
        <taxon>Gammaproteobacteria</taxon>
        <taxon>Oceanospirillales</taxon>
        <taxon>Oceanospirillaceae</taxon>
        <taxon>Marinobacterium</taxon>
    </lineage>
</organism>
<dbReference type="InterPro" id="IPR010105">
    <property type="entry name" value="TonB_sidphr_rcpt"/>
</dbReference>
<dbReference type="RefSeq" id="WP_217633005.1">
    <property type="nucleotide sequence ID" value="NZ_FNRJ01000010.1"/>
</dbReference>
<keyword evidence="11 14" id="KW-0472">Membrane</keyword>
<dbReference type="InterPro" id="IPR036942">
    <property type="entry name" value="Beta-barrel_TonB_sf"/>
</dbReference>
<dbReference type="STRING" id="1122198.SAMN02745729_11099"/>
<dbReference type="InterPro" id="IPR039426">
    <property type="entry name" value="TonB-dep_rcpt-like"/>
</dbReference>
<evidence type="ECO:0000256" key="5">
    <source>
        <dbReference type="ARBA" id="ARBA00022496"/>
    </source>
</evidence>
<dbReference type="PANTHER" id="PTHR32552:SF68">
    <property type="entry name" value="FERRICHROME OUTER MEMBRANE TRANSPORTER_PHAGE RECEPTOR"/>
    <property type="match status" value="1"/>
</dbReference>
<reference evidence="19" key="1">
    <citation type="submission" date="2016-10" db="EMBL/GenBank/DDBJ databases">
        <authorList>
            <person name="Varghese N."/>
            <person name="Submissions S."/>
        </authorList>
    </citation>
    <scope>NUCLEOTIDE SEQUENCE [LARGE SCALE GENOMIC DNA]</scope>
    <source>
        <strain evidence="19">DSM 11526</strain>
    </source>
</reference>
<keyword evidence="7" id="KW-0732">Signal</keyword>
<keyword evidence="6 14" id="KW-0812">Transmembrane</keyword>
<keyword evidence="8" id="KW-0408">Iron</keyword>
<evidence type="ECO:0000256" key="3">
    <source>
        <dbReference type="ARBA" id="ARBA00022448"/>
    </source>
</evidence>
<dbReference type="GO" id="GO:0015891">
    <property type="term" value="P:siderophore transport"/>
    <property type="evidence" value="ECO:0007669"/>
    <property type="project" value="InterPro"/>
</dbReference>
<keyword evidence="4 14" id="KW-1134">Transmembrane beta strand</keyword>
<evidence type="ECO:0000256" key="7">
    <source>
        <dbReference type="ARBA" id="ARBA00022729"/>
    </source>
</evidence>
<dbReference type="AlphaFoldDB" id="A0A1H4F8L6"/>
<dbReference type="InterPro" id="IPR012910">
    <property type="entry name" value="Plug_dom"/>
</dbReference>
<keyword evidence="5" id="KW-0410">Iron transport</keyword>
<keyword evidence="3 14" id="KW-0813">Transport</keyword>
<evidence type="ECO:0000256" key="12">
    <source>
        <dbReference type="ARBA" id="ARBA00023170"/>
    </source>
</evidence>